<dbReference type="Pfam" id="PF08659">
    <property type="entry name" value="KR"/>
    <property type="match status" value="1"/>
</dbReference>
<name>A0A1E1KB03_9HELO</name>
<dbReference type="InterPro" id="IPR020841">
    <property type="entry name" value="PKS_Beta-ketoAc_synthase_dom"/>
</dbReference>
<dbReference type="OrthoDB" id="329835at2759"/>
<dbReference type="SMART" id="SM00826">
    <property type="entry name" value="PKS_DH"/>
    <property type="match status" value="1"/>
</dbReference>
<evidence type="ECO:0000313" key="12">
    <source>
        <dbReference type="Proteomes" id="UP000178912"/>
    </source>
</evidence>
<dbReference type="InterPro" id="IPR013217">
    <property type="entry name" value="Methyltransf_12"/>
</dbReference>
<dbReference type="InterPro" id="IPR029063">
    <property type="entry name" value="SAM-dependent_MTases_sf"/>
</dbReference>
<dbReference type="InterPro" id="IPR057326">
    <property type="entry name" value="KR_dom"/>
</dbReference>
<dbReference type="InterPro" id="IPR036291">
    <property type="entry name" value="NAD(P)-bd_dom_sf"/>
</dbReference>
<dbReference type="SUPFAM" id="SSF52151">
    <property type="entry name" value="FabD/lysophospholipase-like"/>
    <property type="match status" value="1"/>
</dbReference>
<evidence type="ECO:0000256" key="7">
    <source>
        <dbReference type="SAM" id="MobiDB-lite"/>
    </source>
</evidence>
<dbReference type="Pfam" id="PF08242">
    <property type="entry name" value="Methyltransf_12"/>
    <property type="match status" value="1"/>
</dbReference>
<dbReference type="SUPFAM" id="SSF47336">
    <property type="entry name" value="ACP-like"/>
    <property type="match status" value="1"/>
</dbReference>
<dbReference type="SMART" id="SM00825">
    <property type="entry name" value="PKS_KS"/>
    <property type="match status" value="1"/>
</dbReference>
<evidence type="ECO:0000256" key="2">
    <source>
        <dbReference type="ARBA" id="ARBA00022553"/>
    </source>
</evidence>
<dbReference type="InterPro" id="IPR042104">
    <property type="entry name" value="PKS_dehydratase_sf"/>
</dbReference>
<sequence>MTPHNEPIAIIGIGCRFPGESNTSAKLWELLSQPRDLSAPIPTSRFNSTGFYHPDGFHHGTSNVQKSYFLSEDIRKFDSQFFNISTAEAESMDPQQRQLLEVVFEAMESANLTMEEMRGTATAVYVGLMCDDYSGLIFADMETLPTYGATGAARSILSNRISYFFDWTGPSMTIDSACSSSLVAVHQAVQTLRNGECRVAMAAGANLILSPRMFVAESKLNMLSPNGRSRMWDAGGDGYARGEGITAVMMKRLSDAIADGDHIECVIRETSVNQGGRSTGLTVPNPVAQVSLVRQTYAKAGLDLNRSEDRPQYFQAHGTGTKVGDLNEATAIHNTFFGNQEDVDKEKFFVGSIKTIIGHSEGAAGIAGMLEAALAVKHGVIPPNLHFETLNPKLAPFVHNLKVPTIAQKWPVTLSGVRRASVNSFGFGGTNAHVILENAPELIERTSSISPIVALPFTYSAASEGSLWSLLANHSQFLAKSPEVNLNDLAWTLLSRRSVFSHKISFTAQTTTELQAKLDDELEHRADGTSRAISSRPINTPKRILGIFTGQGAQWPGMGWDLISKSSLGMKTLRELEESLASLPADHRPQWSLQTELSAPAATSCVAEAIISQPLCTAIQIILVDHLRAAGIQFSGVVGHSSGEIGAAYAAGFISADAAIKIAYYRGFFAHLAGAGVEGSMIAVGISRADAVDFCQLPQFSGRVVVAASNSPTSVTLSGNASAILETREYFEGKEIFARILKVETAYHSHHMIPCSEPYLQALKDCDFELLARTDNACTWFSSVYEGKVMEAQDALLGPYWKENMLKPVLFSQAVEASLMDGSYDVAFEVGPHPALKAPALQTTQEKTGARKPVLYIGLLGRGRTGMETFADALGSFWMQFGSKSFDAASFNALFSQDTPPRAVQDLPTYPWNHERTLWFESRGSRETRCRAEAPHELLGIMTSDQAEGECKWRNYLKLNEIPWLSGHQIQGQTIFPAAGYLVMALEASKTVAKGREVRLIEVKDFKIFQAISINDDDSGVEILFTITNVSFDAKRNILTADFICHACLSKDTGSLVLVSSGTLNLILGSPSATILPSRSLAVINDLREVNIDYFYDSLGKVGYGYTGPFKGISYLEQKLDTSTGLITDANFTASNQSMMMHPGTLDSAIQTLFACLGTPGDGSLWTIHVPVSIKSIRINPLTCSNHFERQLLFDASLAENASDKLCGDVSLYDIDTRNAICQIEGIEVTPLMPATPADDRLLFHELVWGTAEPDAKLVYRKSAFSKAEMLRAETLEKVCLWYLKQMLETLTEEEKEETSWHGKRILAFAEHVVGETREGRHKSCKVEWLGNTWDDIQVVADPYQTNVDCRLLHVVGSKLIPFIRGETSILEHMREDNLLDLYYQNSELLEYNLYAGMIASQIAFRYPLIKILEIGGGTGSITRSILKHIDNKYSSYTFTDISVGFFSQAQEQFKDHERIIYEALDIELDPVTQGFTENSYDLVIASNVLHATKLLGNTMKNVRKLLKPGGRLLVLEAIDNGAARVGFSFCGVPGWWAGAEDGRELSPLIAPARWDELLRGNGFSGLDTVTSGTESVYQPVTVFVSTAVDAEIELLRKPLAVEGPKRHIDTIFLVGGKTELTKRLIVNLQLVLQPWTTATKILESLEDVHKLDDFSMVHVLNLTELDAPMFSDLTSTRLESFKSLLNISKSFLWITAGSNSCSPYSNMALGIGRTLVHEMPHLRLQVLDAAKKEELTAEILAEAFLRIVLVETWENDIYAPKRMWSNEPELWLADGRLNVTRVVPERRANDRLMSRRRSIEEDVDADEVNVALTCTGAAYEVTSSRADEATSVMGNRTTVRVTHSTLLAIKVGSRDFLHLVIGEGSGLGMKVIALSETIGNTISTPHRWTMPWVFAAGEEAVLLTAIASELLAQAIVDMADDESTLLVFEPDLLLADAITRKARDTGIKPYFITTGCWSEKVDWIGIHPFASDRELRSILPKNSVAFVDLVEDSDLSARISMLLPFNTRRGDNRNLLSKTSHYVDSKSRYSVGDSLSIAFTNAISNIRSTSSLSHPVIIEAASLSRLPPPSPGLQIVSWSKGQKLPIRVQSAESMMKFKSDKTYLLIGLTGNLGRSLCKWMIQHGAIYIVLTSRNPIIEQSWLEEMESLGGSVSVLAMDISDKASLLATHKQISSMLPPIVGVANAAMVLSDTLLSNMSFSELQTVLKPKVDGSRFLDDLFASPTLDFFILFGSSVDVMGNSGQAAYCAANMFMNSLVNSRHARGLAGSMIGLGEVKGVGYAARMNRELNDIIGATLPLSEKEVHHMFAEGVLRGRPGGGENPVLYAGMDSKDPRKEPDILWYPHPKFWHYIESGNGAAVKEVKGAVVSLKVRLAGALSMDEVLGVVTDTFISKLRHKLQISSDTAVSNEAVLLELGIDSLVAVDLRAWFVNELGVDMPILKILGGATILDLVSDATARLPATMLPAFVREVQEGEDDAKAEKAVLVPNGLGGHDLVPAVSDLVTEPIPVECVLALEPPTNTFTAQQRGHSKSLSLESTCSNDTKSSEQTFTPPHSPACLDTGFSPDIETGATVHLLFSNLDFGQNDNLLSTRDLERMDDKNREKFSPSFDPATFIPTAEEGVNEDRSMLLLKKAAPPGSQAEKQNFASTSEESVDNARSLAVLKDIDIDNYICLPTASAVERQEPDITPDDYIKITLTGTSYPSPIHNTRTQNTDEFATEALPSVRDQSIDSSSTSTNEVQVPELTEAEKEREATAL</sequence>
<feature type="compositionally biased region" description="Polar residues" evidence="7">
    <location>
        <begin position="2727"/>
        <end position="2741"/>
    </location>
</feature>
<keyword evidence="2" id="KW-0597">Phosphoprotein</keyword>
<keyword evidence="3" id="KW-0489">Methyltransferase</keyword>
<dbReference type="InterPro" id="IPR049551">
    <property type="entry name" value="PKS_DH_C"/>
</dbReference>
<dbReference type="SUPFAM" id="SSF53335">
    <property type="entry name" value="S-adenosyl-L-methionine-dependent methyltransferases"/>
    <property type="match status" value="1"/>
</dbReference>
<dbReference type="InterPro" id="IPR049552">
    <property type="entry name" value="PKS_DH_N"/>
</dbReference>
<dbReference type="GO" id="GO:0008168">
    <property type="term" value="F:methyltransferase activity"/>
    <property type="evidence" value="ECO:0007669"/>
    <property type="project" value="UniProtKB-KW"/>
</dbReference>
<dbReference type="Gene3D" id="3.40.366.10">
    <property type="entry name" value="Malonyl-Coenzyme A Acyl Carrier Protein, domain 2"/>
    <property type="match status" value="1"/>
</dbReference>
<dbReference type="Pfam" id="PF02801">
    <property type="entry name" value="Ketoacyl-synt_C"/>
    <property type="match status" value="1"/>
</dbReference>
<dbReference type="Proteomes" id="UP000178912">
    <property type="component" value="Unassembled WGS sequence"/>
</dbReference>
<accession>A0A1E1KB03</accession>
<evidence type="ECO:0000256" key="3">
    <source>
        <dbReference type="ARBA" id="ARBA00022603"/>
    </source>
</evidence>
<dbReference type="PROSITE" id="PS52004">
    <property type="entry name" value="KS3_2"/>
    <property type="match status" value="1"/>
</dbReference>
<dbReference type="PANTHER" id="PTHR43775:SF20">
    <property type="entry name" value="HYBRID PKS-NRPS SYNTHETASE APDA"/>
    <property type="match status" value="1"/>
</dbReference>
<dbReference type="InterPro" id="IPR020806">
    <property type="entry name" value="PKS_PP-bd"/>
</dbReference>
<dbReference type="EMBL" id="FJUX01000021">
    <property type="protein sequence ID" value="CZS95239.1"/>
    <property type="molecule type" value="Genomic_DNA"/>
</dbReference>
<keyword evidence="1" id="KW-0596">Phosphopantetheine</keyword>
<dbReference type="Pfam" id="PF14765">
    <property type="entry name" value="PS-DH"/>
    <property type="match status" value="1"/>
</dbReference>
<dbReference type="PROSITE" id="PS00606">
    <property type="entry name" value="KS3_1"/>
    <property type="match status" value="1"/>
</dbReference>
<dbReference type="GO" id="GO:0032259">
    <property type="term" value="P:methylation"/>
    <property type="evidence" value="ECO:0007669"/>
    <property type="project" value="UniProtKB-KW"/>
</dbReference>
<dbReference type="SMART" id="SM00822">
    <property type="entry name" value="PKS_KR"/>
    <property type="match status" value="1"/>
</dbReference>
<dbReference type="GO" id="GO:0006633">
    <property type="term" value="P:fatty acid biosynthetic process"/>
    <property type="evidence" value="ECO:0007669"/>
    <property type="project" value="InterPro"/>
</dbReference>
<evidence type="ECO:0000313" key="11">
    <source>
        <dbReference type="EMBL" id="CZS95239.1"/>
    </source>
</evidence>
<dbReference type="InterPro" id="IPR018201">
    <property type="entry name" value="Ketoacyl_synth_AS"/>
</dbReference>
<feature type="domain" description="Ketosynthase family 3 (KS3)" evidence="9">
    <location>
        <begin position="5"/>
        <end position="438"/>
    </location>
</feature>
<dbReference type="GO" id="GO:0004315">
    <property type="term" value="F:3-oxoacyl-[acyl-carrier-protein] synthase activity"/>
    <property type="evidence" value="ECO:0007669"/>
    <property type="project" value="InterPro"/>
</dbReference>
<feature type="compositionally biased region" description="Basic and acidic residues" evidence="7">
    <location>
        <begin position="2748"/>
        <end position="2758"/>
    </location>
</feature>
<dbReference type="FunFam" id="3.40.47.10:FF:000019">
    <property type="entry name" value="Polyketide synthase type I"/>
    <property type="match status" value="1"/>
</dbReference>
<evidence type="ECO:0000259" key="9">
    <source>
        <dbReference type="PROSITE" id="PS52004"/>
    </source>
</evidence>
<dbReference type="InterPro" id="IPR001227">
    <property type="entry name" value="Ac_transferase_dom_sf"/>
</dbReference>
<dbReference type="Gene3D" id="3.40.50.150">
    <property type="entry name" value="Vaccinia Virus protein VP39"/>
    <property type="match status" value="1"/>
</dbReference>
<feature type="active site" description="Proton acceptor; for dehydratase activity" evidence="6">
    <location>
        <position position="968"/>
    </location>
</feature>
<dbReference type="SUPFAM" id="SSF51735">
    <property type="entry name" value="NAD(P)-binding Rossmann-fold domains"/>
    <property type="match status" value="1"/>
</dbReference>
<dbReference type="Gene3D" id="3.40.50.720">
    <property type="entry name" value="NAD(P)-binding Rossmann-like Domain"/>
    <property type="match status" value="1"/>
</dbReference>
<dbReference type="SMART" id="SM00827">
    <property type="entry name" value="PKS_AT"/>
    <property type="match status" value="1"/>
</dbReference>
<dbReference type="PROSITE" id="PS52019">
    <property type="entry name" value="PKS_MFAS_DH"/>
    <property type="match status" value="1"/>
</dbReference>
<evidence type="ECO:0000256" key="5">
    <source>
        <dbReference type="ARBA" id="ARBA00023268"/>
    </source>
</evidence>
<feature type="region of interest" description="Disordered" evidence="7">
    <location>
        <begin position="2524"/>
        <end position="2555"/>
    </location>
</feature>
<dbReference type="InterPro" id="IPR036736">
    <property type="entry name" value="ACP-like_sf"/>
</dbReference>
<dbReference type="PROSITE" id="PS50075">
    <property type="entry name" value="CARRIER"/>
    <property type="match status" value="1"/>
</dbReference>
<keyword evidence="5" id="KW-0511">Multifunctional enzyme</keyword>
<dbReference type="Pfam" id="PF00698">
    <property type="entry name" value="Acyl_transf_1"/>
    <property type="match status" value="1"/>
</dbReference>
<feature type="compositionally biased region" description="Polar residues" evidence="7">
    <location>
        <begin position="2524"/>
        <end position="2553"/>
    </location>
</feature>
<dbReference type="InterPro" id="IPR014043">
    <property type="entry name" value="Acyl_transferase_dom"/>
</dbReference>
<keyword evidence="4" id="KW-0808">Transferase</keyword>
<proteinExistence type="predicted"/>
<organism evidence="11 12">
    <name type="scientific">Rhynchosporium agropyri</name>
    <dbReference type="NCBI Taxonomy" id="914238"/>
    <lineage>
        <taxon>Eukaryota</taxon>
        <taxon>Fungi</taxon>
        <taxon>Dikarya</taxon>
        <taxon>Ascomycota</taxon>
        <taxon>Pezizomycotina</taxon>
        <taxon>Leotiomycetes</taxon>
        <taxon>Helotiales</taxon>
        <taxon>Ploettnerulaceae</taxon>
        <taxon>Rhynchosporium</taxon>
    </lineage>
</organism>
<dbReference type="SMART" id="SM00823">
    <property type="entry name" value="PKS_PP"/>
    <property type="match status" value="1"/>
</dbReference>
<gene>
    <name evidence="11" type="ORF">RAG0_04978</name>
</gene>
<dbReference type="InterPro" id="IPR016036">
    <property type="entry name" value="Malonyl_transacylase_ACP-bd"/>
</dbReference>
<dbReference type="Pfam" id="PF00550">
    <property type="entry name" value="PP-binding"/>
    <property type="match status" value="1"/>
</dbReference>
<dbReference type="SUPFAM" id="SSF53901">
    <property type="entry name" value="Thiolase-like"/>
    <property type="match status" value="1"/>
</dbReference>
<dbReference type="Gene3D" id="3.10.129.110">
    <property type="entry name" value="Polyketide synthase dehydratase"/>
    <property type="match status" value="1"/>
</dbReference>
<feature type="domain" description="PKS/mFAS DH" evidence="10">
    <location>
        <begin position="936"/>
        <end position="1238"/>
    </location>
</feature>
<evidence type="ECO:0000256" key="4">
    <source>
        <dbReference type="ARBA" id="ARBA00022679"/>
    </source>
</evidence>
<evidence type="ECO:0000256" key="6">
    <source>
        <dbReference type="PROSITE-ProRule" id="PRU01363"/>
    </source>
</evidence>
<feature type="region of interest" description="C-terminal hotdog fold" evidence="6">
    <location>
        <begin position="1086"/>
        <end position="1238"/>
    </location>
</feature>
<feature type="domain" description="Carrier" evidence="8">
    <location>
        <begin position="2385"/>
        <end position="2460"/>
    </location>
</feature>
<dbReference type="InterPro" id="IPR013968">
    <property type="entry name" value="PKS_KR"/>
</dbReference>
<dbReference type="Pfam" id="PF21089">
    <property type="entry name" value="PKS_DH_N"/>
    <property type="match status" value="1"/>
</dbReference>
<dbReference type="InterPro" id="IPR014030">
    <property type="entry name" value="Ketoacyl_synth_N"/>
</dbReference>
<dbReference type="Gene3D" id="3.30.70.3290">
    <property type="match status" value="1"/>
</dbReference>
<feature type="active site" description="Proton donor; for dehydratase activity" evidence="6">
    <location>
        <position position="1147"/>
    </location>
</feature>
<dbReference type="GO" id="GO:0031177">
    <property type="term" value="F:phosphopantetheine binding"/>
    <property type="evidence" value="ECO:0007669"/>
    <property type="project" value="InterPro"/>
</dbReference>
<reference evidence="12" key="1">
    <citation type="submission" date="2016-03" db="EMBL/GenBank/DDBJ databases">
        <authorList>
            <person name="Guldener U."/>
        </authorList>
    </citation>
    <scope>NUCLEOTIDE SEQUENCE [LARGE SCALE GENOMIC DNA]</scope>
    <source>
        <strain evidence="12">04CH-RAC-A.6.1</strain>
    </source>
</reference>
<dbReference type="Gene3D" id="3.40.47.10">
    <property type="match status" value="1"/>
</dbReference>
<dbReference type="GO" id="GO:0004312">
    <property type="term" value="F:fatty acid synthase activity"/>
    <property type="evidence" value="ECO:0007669"/>
    <property type="project" value="TreeGrafter"/>
</dbReference>
<dbReference type="PROSITE" id="PS00012">
    <property type="entry name" value="PHOSPHOPANTETHEINE"/>
    <property type="match status" value="1"/>
</dbReference>
<dbReference type="PANTHER" id="PTHR43775">
    <property type="entry name" value="FATTY ACID SYNTHASE"/>
    <property type="match status" value="1"/>
</dbReference>
<protein>
    <submittedName>
        <fullName evidence="11">Related to polyketide synthase</fullName>
    </submittedName>
</protein>
<dbReference type="InterPro" id="IPR050091">
    <property type="entry name" value="PKS_NRPS_Biosynth_Enz"/>
</dbReference>
<dbReference type="Gene3D" id="1.10.1200.10">
    <property type="entry name" value="ACP-like"/>
    <property type="match status" value="1"/>
</dbReference>
<feature type="region of interest" description="N-terminal hotdog fold" evidence="6">
    <location>
        <begin position="936"/>
        <end position="1071"/>
    </location>
</feature>
<evidence type="ECO:0000259" key="8">
    <source>
        <dbReference type="PROSITE" id="PS50075"/>
    </source>
</evidence>
<dbReference type="CDD" id="cd00833">
    <property type="entry name" value="PKS"/>
    <property type="match status" value="1"/>
</dbReference>
<feature type="region of interest" description="Disordered" evidence="7">
    <location>
        <begin position="2722"/>
        <end position="2758"/>
    </location>
</feature>
<evidence type="ECO:0000256" key="1">
    <source>
        <dbReference type="ARBA" id="ARBA00022450"/>
    </source>
</evidence>
<dbReference type="Pfam" id="PF16197">
    <property type="entry name" value="KAsynt_C_assoc"/>
    <property type="match status" value="1"/>
</dbReference>
<dbReference type="CDD" id="cd02440">
    <property type="entry name" value="AdoMet_MTases"/>
    <property type="match status" value="1"/>
</dbReference>
<dbReference type="InterPro" id="IPR016039">
    <property type="entry name" value="Thiolase-like"/>
</dbReference>
<dbReference type="InterPro" id="IPR020807">
    <property type="entry name" value="PKS_DH"/>
</dbReference>
<dbReference type="InterPro" id="IPR009081">
    <property type="entry name" value="PP-bd_ACP"/>
</dbReference>
<evidence type="ECO:0000259" key="10">
    <source>
        <dbReference type="PROSITE" id="PS52019"/>
    </source>
</evidence>
<dbReference type="InterPro" id="IPR006162">
    <property type="entry name" value="Ppantetheine_attach_site"/>
</dbReference>
<dbReference type="InterPro" id="IPR016035">
    <property type="entry name" value="Acyl_Trfase/lysoPLipase"/>
</dbReference>
<keyword evidence="12" id="KW-1185">Reference proteome</keyword>
<dbReference type="InterPro" id="IPR049900">
    <property type="entry name" value="PKS_mFAS_DH"/>
</dbReference>
<dbReference type="Pfam" id="PF00109">
    <property type="entry name" value="ketoacyl-synt"/>
    <property type="match status" value="1"/>
</dbReference>
<dbReference type="InterPro" id="IPR032821">
    <property type="entry name" value="PKS_assoc"/>
</dbReference>
<dbReference type="SUPFAM" id="SSF55048">
    <property type="entry name" value="Probable ACP-binding domain of malonyl-CoA ACP transacylase"/>
    <property type="match status" value="1"/>
</dbReference>
<dbReference type="GO" id="GO:0044550">
    <property type="term" value="P:secondary metabolite biosynthetic process"/>
    <property type="evidence" value="ECO:0007669"/>
    <property type="project" value="UniProtKB-ARBA"/>
</dbReference>
<dbReference type="InterPro" id="IPR014031">
    <property type="entry name" value="Ketoacyl_synth_C"/>
</dbReference>